<protein>
    <recommendedName>
        <fullName evidence="4">Bowman-Birk serine protease inhibitors family domain-containing protein</fullName>
    </recommendedName>
</protein>
<evidence type="ECO:0000256" key="1">
    <source>
        <dbReference type="SAM" id="SignalP"/>
    </source>
</evidence>
<organism evidence="2 3">
    <name type="scientific">Oryza meyeriana var. granulata</name>
    <dbReference type="NCBI Taxonomy" id="110450"/>
    <lineage>
        <taxon>Eukaryota</taxon>
        <taxon>Viridiplantae</taxon>
        <taxon>Streptophyta</taxon>
        <taxon>Embryophyta</taxon>
        <taxon>Tracheophyta</taxon>
        <taxon>Spermatophyta</taxon>
        <taxon>Magnoliopsida</taxon>
        <taxon>Liliopsida</taxon>
        <taxon>Poales</taxon>
        <taxon>Poaceae</taxon>
        <taxon>BOP clade</taxon>
        <taxon>Oryzoideae</taxon>
        <taxon>Oryzeae</taxon>
        <taxon>Oryzinae</taxon>
        <taxon>Oryza</taxon>
        <taxon>Oryza meyeriana</taxon>
    </lineage>
</organism>
<keyword evidence="1" id="KW-0732">Signal</keyword>
<feature type="signal peptide" evidence="1">
    <location>
        <begin position="1"/>
        <end position="24"/>
    </location>
</feature>
<evidence type="ECO:0000313" key="3">
    <source>
        <dbReference type="Proteomes" id="UP000479710"/>
    </source>
</evidence>
<feature type="chain" id="PRO_5026114961" description="Bowman-Birk serine protease inhibitors family domain-containing protein" evidence="1">
    <location>
        <begin position="25"/>
        <end position="118"/>
    </location>
</feature>
<dbReference type="AlphaFoldDB" id="A0A6G1CQ88"/>
<name>A0A6G1CQ88_9ORYZ</name>
<dbReference type="OrthoDB" id="10570397at2759"/>
<sequence length="118" mass="12560">MVIDKKVAVILAAQLLLIMAAAAAADVSRAAVGGGDLASKLGIRRLLQQDASCIPNYSGCCTNCNNWPFSYFDINWDGCCDPENFVCGLDFITGSGSGNFETCMPRCHQPMLDPPPCP</sequence>
<gene>
    <name evidence="2" type="ORF">E2562_015524</name>
</gene>
<evidence type="ECO:0008006" key="4">
    <source>
        <dbReference type="Google" id="ProtNLM"/>
    </source>
</evidence>
<comment type="caution">
    <text evidence="2">The sequence shown here is derived from an EMBL/GenBank/DDBJ whole genome shotgun (WGS) entry which is preliminary data.</text>
</comment>
<evidence type="ECO:0000313" key="2">
    <source>
        <dbReference type="EMBL" id="KAF0902302.1"/>
    </source>
</evidence>
<accession>A0A6G1CQ88</accession>
<dbReference type="Proteomes" id="UP000479710">
    <property type="component" value="Unassembled WGS sequence"/>
</dbReference>
<dbReference type="EMBL" id="SPHZ02000008">
    <property type="protein sequence ID" value="KAF0902302.1"/>
    <property type="molecule type" value="Genomic_DNA"/>
</dbReference>
<keyword evidence="3" id="KW-1185">Reference proteome</keyword>
<proteinExistence type="predicted"/>
<reference evidence="2 3" key="1">
    <citation type="submission" date="2019-11" db="EMBL/GenBank/DDBJ databases">
        <title>Whole genome sequence of Oryza granulata.</title>
        <authorList>
            <person name="Li W."/>
        </authorList>
    </citation>
    <scope>NUCLEOTIDE SEQUENCE [LARGE SCALE GENOMIC DNA]</scope>
    <source>
        <strain evidence="3">cv. Menghai</strain>
        <tissue evidence="2">Leaf</tissue>
    </source>
</reference>